<dbReference type="FunFam" id="2.30.39.10:FF:000075">
    <property type="entry name" value="Uncharacterized protein"/>
    <property type="match status" value="1"/>
</dbReference>
<keyword evidence="10" id="KW-1185">Reference proteome</keyword>
<dbReference type="Pfam" id="PF00079">
    <property type="entry name" value="Serpin"/>
    <property type="match status" value="1"/>
</dbReference>
<dbReference type="Gene3D" id="3.30.497.10">
    <property type="entry name" value="Antithrombin, subunit I, domain 2"/>
    <property type="match status" value="1"/>
</dbReference>
<dbReference type="InterPro" id="IPR023796">
    <property type="entry name" value="Serpin_dom"/>
</dbReference>
<evidence type="ECO:0000313" key="9">
    <source>
        <dbReference type="Ensembl" id="ENSACAP00000021439.2"/>
    </source>
</evidence>
<comment type="similarity">
    <text evidence="1 6">Belongs to the serpin family.</text>
</comment>
<dbReference type="SMART" id="SM00093">
    <property type="entry name" value="SERPIN"/>
    <property type="match status" value="1"/>
</dbReference>
<feature type="domain" description="Serpin" evidence="8">
    <location>
        <begin position="44"/>
        <end position="400"/>
    </location>
</feature>
<evidence type="ECO:0000256" key="1">
    <source>
        <dbReference type="ARBA" id="ARBA00009500"/>
    </source>
</evidence>
<feature type="chain" id="PRO_5032989795" description="Serpin domain-containing protein" evidence="7">
    <location>
        <begin position="20"/>
        <end position="403"/>
    </location>
</feature>
<dbReference type="InterPro" id="IPR042185">
    <property type="entry name" value="Serpin_sf_2"/>
</dbReference>
<dbReference type="Bgee" id="ENSACAG00000025656">
    <property type="expression patterns" value="Expressed in lung"/>
</dbReference>
<dbReference type="Ensembl" id="ENSACAT00000024032.2">
    <property type="protein sequence ID" value="ENSACAP00000021439.2"/>
    <property type="gene ID" value="ENSACAG00000025656.2"/>
</dbReference>
<gene>
    <name evidence="9" type="primary">LOC100564098</name>
</gene>
<dbReference type="PANTHER" id="PTHR11461">
    <property type="entry name" value="SERINE PROTEASE INHIBITOR, SERPIN"/>
    <property type="match status" value="1"/>
</dbReference>
<dbReference type="InParanoid" id="G1KZ67"/>
<proteinExistence type="inferred from homology"/>
<dbReference type="Gene3D" id="2.10.310.10">
    <property type="entry name" value="Serpins superfamily"/>
    <property type="match status" value="1"/>
</dbReference>
<sequence length="403" mass="45466">MSDFSLWLIFAGLLAFGSCGDIEQKPPKTSPSLKISPSNADFAFKFYHQLASEAANKNIIFSPVSISFAFALLSLGAKGNTLSQLLTGLSFNPKEITEQEIHNGFRHLLLALNRTQAELELNIGNALFTHNEFKLLQKFLKDPKHFYQSEILPTNFKKLKEAEQQINNYIEKKTNGKLKDVAKNLDPSVVLVIVNYVFLKAYWEKPFNYQLTQEDDFFVDEQTTVKVPMMNRDSFFNAYYDKDLGCQVVCLPYKGDASALFILPDPGKLKQVEDALGKKVLLKWEKSLRPQKIHLTLPKFSLDGSYDVEKSLRKLGITDVFTDHADLSGISGAPNLKVSKAIHNTYLNVNENGTEAAAVTVIEVGPTSVSELIKYDRPFIFLIFHELNKSILFMGRLKNPNKK</sequence>
<accession>G1KZ67</accession>
<dbReference type="Gene3D" id="2.30.39.10">
    <property type="entry name" value="Alpha-1-antitrypsin, domain 1"/>
    <property type="match status" value="1"/>
</dbReference>
<dbReference type="GO" id="GO:0004867">
    <property type="term" value="F:serine-type endopeptidase inhibitor activity"/>
    <property type="evidence" value="ECO:0000318"/>
    <property type="project" value="GO_Central"/>
</dbReference>
<name>G1KZ67_ANOCA</name>
<dbReference type="InterPro" id="IPR023795">
    <property type="entry name" value="Serpin_CS"/>
</dbReference>
<reference evidence="9 10" key="1">
    <citation type="submission" date="2009-12" db="EMBL/GenBank/DDBJ databases">
        <title>The Genome Sequence of Anolis carolinensis (Green Anole Lizard).</title>
        <authorList>
            <consortium name="The Genome Sequencing Platform"/>
            <person name="Di Palma F."/>
            <person name="Alfoldi J."/>
            <person name="Heiman D."/>
            <person name="Young S."/>
            <person name="Grabherr M."/>
            <person name="Johnson J."/>
            <person name="Lander E.S."/>
            <person name="Lindblad-Toh K."/>
        </authorList>
    </citation>
    <scope>NUCLEOTIDE SEQUENCE [LARGE SCALE GENOMIC DNA]</scope>
    <source>
        <strain evidence="9 10">JBL SC #1</strain>
    </source>
</reference>
<keyword evidence="4" id="KW-0722">Serine protease inhibitor</keyword>
<evidence type="ECO:0000256" key="6">
    <source>
        <dbReference type="RuleBase" id="RU000411"/>
    </source>
</evidence>
<dbReference type="AlphaFoldDB" id="G1KZ67"/>
<dbReference type="GeneTree" id="ENSGT00940000164389"/>
<protein>
    <recommendedName>
        <fullName evidence="8">Serpin domain-containing protein</fullName>
    </recommendedName>
</protein>
<feature type="signal peptide" evidence="7">
    <location>
        <begin position="1"/>
        <end position="19"/>
    </location>
</feature>
<dbReference type="InterPro" id="IPR000215">
    <property type="entry name" value="Serpin_fam"/>
</dbReference>
<evidence type="ECO:0000313" key="10">
    <source>
        <dbReference type="Proteomes" id="UP000001646"/>
    </source>
</evidence>
<dbReference type="Proteomes" id="UP000001646">
    <property type="component" value="Chromosome 1"/>
</dbReference>
<evidence type="ECO:0000259" key="8">
    <source>
        <dbReference type="SMART" id="SM00093"/>
    </source>
</evidence>
<dbReference type="GO" id="GO:0005615">
    <property type="term" value="C:extracellular space"/>
    <property type="evidence" value="ECO:0000318"/>
    <property type="project" value="GO_Central"/>
</dbReference>
<evidence type="ECO:0000256" key="7">
    <source>
        <dbReference type="SAM" id="SignalP"/>
    </source>
</evidence>
<dbReference type="InterPro" id="IPR042178">
    <property type="entry name" value="Serpin_sf_1"/>
</dbReference>
<reference evidence="9" key="3">
    <citation type="submission" date="2025-09" db="UniProtKB">
        <authorList>
            <consortium name="Ensembl"/>
        </authorList>
    </citation>
    <scope>IDENTIFICATION</scope>
</reference>
<dbReference type="STRING" id="28377.ENSACAP00000021439"/>
<dbReference type="FunFam" id="3.30.497.10:FF:000001">
    <property type="entry name" value="Serine protease inhibitor"/>
    <property type="match status" value="1"/>
</dbReference>
<dbReference type="eggNOG" id="KOG2392">
    <property type="taxonomic scope" value="Eukaryota"/>
</dbReference>
<dbReference type="InterPro" id="IPR036186">
    <property type="entry name" value="Serpin_sf"/>
</dbReference>
<keyword evidence="2" id="KW-0646">Protease inhibitor</keyword>
<evidence type="ECO:0000256" key="2">
    <source>
        <dbReference type="ARBA" id="ARBA00022690"/>
    </source>
</evidence>
<keyword evidence="5" id="KW-0325">Glycoprotein</keyword>
<dbReference type="SUPFAM" id="SSF56574">
    <property type="entry name" value="Serpins"/>
    <property type="match status" value="1"/>
</dbReference>
<evidence type="ECO:0000256" key="4">
    <source>
        <dbReference type="ARBA" id="ARBA00022900"/>
    </source>
</evidence>
<evidence type="ECO:0000256" key="3">
    <source>
        <dbReference type="ARBA" id="ARBA00022729"/>
    </source>
</evidence>
<dbReference type="PANTHER" id="PTHR11461:SF165">
    <property type="entry name" value="ALPHA-1-ANTITRYPSIN"/>
    <property type="match status" value="1"/>
</dbReference>
<dbReference type="HOGENOM" id="CLU_023330_2_1_1"/>
<keyword evidence="3 7" id="KW-0732">Signal</keyword>
<dbReference type="PROSITE" id="PS00284">
    <property type="entry name" value="SERPIN"/>
    <property type="match status" value="1"/>
</dbReference>
<reference evidence="9" key="2">
    <citation type="submission" date="2025-08" db="UniProtKB">
        <authorList>
            <consortium name="Ensembl"/>
        </authorList>
    </citation>
    <scope>IDENTIFICATION</scope>
</reference>
<organism evidence="9 10">
    <name type="scientific">Anolis carolinensis</name>
    <name type="common">Green anole</name>
    <name type="synonym">American chameleon</name>
    <dbReference type="NCBI Taxonomy" id="28377"/>
    <lineage>
        <taxon>Eukaryota</taxon>
        <taxon>Metazoa</taxon>
        <taxon>Chordata</taxon>
        <taxon>Craniata</taxon>
        <taxon>Vertebrata</taxon>
        <taxon>Euteleostomi</taxon>
        <taxon>Lepidosauria</taxon>
        <taxon>Squamata</taxon>
        <taxon>Bifurcata</taxon>
        <taxon>Unidentata</taxon>
        <taxon>Episquamata</taxon>
        <taxon>Toxicofera</taxon>
        <taxon>Iguania</taxon>
        <taxon>Dactyloidae</taxon>
        <taxon>Anolis</taxon>
    </lineage>
</organism>
<evidence type="ECO:0000256" key="5">
    <source>
        <dbReference type="ARBA" id="ARBA00023180"/>
    </source>
</evidence>